<dbReference type="EMBL" id="NHYE01000736">
    <property type="protein sequence ID" value="PPR03460.1"/>
    <property type="molecule type" value="Genomic_DNA"/>
</dbReference>
<sequence>MSNIDDDTIKLLGILFSAWAVSHYVFVKDSREGVMLQLPSRWSSVPAPTPDACSSTTRCGYA</sequence>
<evidence type="ECO:0000313" key="1">
    <source>
        <dbReference type="EMBL" id="PPR03460.1"/>
    </source>
</evidence>
<proteinExistence type="predicted"/>
<evidence type="ECO:0000313" key="2">
    <source>
        <dbReference type="Proteomes" id="UP000284706"/>
    </source>
</evidence>
<comment type="caution">
    <text evidence="1">The sequence shown here is derived from an EMBL/GenBank/DDBJ whole genome shotgun (WGS) entry which is preliminary data.</text>
</comment>
<dbReference type="AlphaFoldDB" id="A0A409YK96"/>
<name>A0A409YK96_9AGAR</name>
<dbReference type="InParanoid" id="A0A409YK96"/>
<organism evidence="1 2">
    <name type="scientific">Gymnopilus dilepis</name>
    <dbReference type="NCBI Taxonomy" id="231916"/>
    <lineage>
        <taxon>Eukaryota</taxon>
        <taxon>Fungi</taxon>
        <taxon>Dikarya</taxon>
        <taxon>Basidiomycota</taxon>
        <taxon>Agaricomycotina</taxon>
        <taxon>Agaricomycetes</taxon>
        <taxon>Agaricomycetidae</taxon>
        <taxon>Agaricales</taxon>
        <taxon>Agaricineae</taxon>
        <taxon>Hymenogastraceae</taxon>
        <taxon>Gymnopilus</taxon>
    </lineage>
</organism>
<accession>A0A409YK96</accession>
<dbReference type="Proteomes" id="UP000284706">
    <property type="component" value="Unassembled WGS sequence"/>
</dbReference>
<keyword evidence="2" id="KW-1185">Reference proteome</keyword>
<gene>
    <name evidence="1" type="ORF">CVT26_007876</name>
</gene>
<protein>
    <submittedName>
        <fullName evidence="1">Uncharacterized protein</fullName>
    </submittedName>
</protein>
<reference evidence="1 2" key="1">
    <citation type="journal article" date="2018" name="Evol. Lett.">
        <title>Horizontal gene cluster transfer increased hallucinogenic mushroom diversity.</title>
        <authorList>
            <person name="Reynolds H.T."/>
            <person name="Vijayakumar V."/>
            <person name="Gluck-Thaler E."/>
            <person name="Korotkin H.B."/>
            <person name="Matheny P.B."/>
            <person name="Slot J.C."/>
        </authorList>
    </citation>
    <scope>NUCLEOTIDE SEQUENCE [LARGE SCALE GENOMIC DNA]</scope>
    <source>
        <strain evidence="1 2">SRW20</strain>
    </source>
</reference>